<gene>
    <name evidence="2" type="ORF">K469DRAFT_569728</name>
</gene>
<feature type="signal peptide" evidence="1">
    <location>
        <begin position="1"/>
        <end position="20"/>
    </location>
</feature>
<feature type="chain" id="PRO_5025680333" evidence="1">
    <location>
        <begin position="21"/>
        <end position="96"/>
    </location>
</feature>
<protein>
    <submittedName>
        <fullName evidence="2">Uncharacterized protein</fullName>
    </submittedName>
</protein>
<sequence length="96" mass="10727">MKLSLTAFAALLPFSALTKAWIFTVPTQQFDGDNNFSCTPIYVAKGEIIDFQVGILESCVIRVYNDAQCDVQIGISSRDWTHTLGRPMFAFDIQDC</sequence>
<proteinExistence type="predicted"/>
<evidence type="ECO:0000313" key="3">
    <source>
        <dbReference type="Proteomes" id="UP000800200"/>
    </source>
</evidence>
<organism evidence="2 3">
    <name type="scientific">Zopfia rhizophila CBS 207.26</name>
    <dbReference type="NCBI Taxonomy" id="1314779"/>
    <lineage>
        <taxon>Eukaryota</taxon>
        <taxon>Fungi</taxon>
        <taxon>Dikarya</taxon>
        <taxon>Ascomycota</taxon>
        <taxon>Pezizomycotina</taxon>
        <taxon>Dothideomycetes</taxon>
        <taxon>Dothideomycetes incertae sedis</taxon>
        <taxon>Zopfiaceae</taxon>
        <taxon>Zopfia</taxon>
    </lineage>
</organism>
<keyword evidence="1" id="KW-0732">Signal</keyword>
<reference evidence="2" key="1">
    <citation type="journal article" date="2020" name="Stud. Mycol.">
        <title>101 Dothideomycetes genomes: a test case for predicting lifestyles and emergence of pathogens.</title>
        <authorList>
            <person name="Haridas S."/>
            <person name="Albert R."/>
            <person name="Binder M."/>
            <person name="Bloem J."/>
            <person name="Labutti K."/>
            <person name="Salamov A."/>
            <person name="Andreopoulos B."/>
            <person name="Baker S."/>
            <person name="Barry K."/>
            <person name="Bills G."/>
            <person name="Bluhm B."/>
            <person name="Cannon C."/>
            <person name="Castanera R."/>
            <person name="Culley D."/>
            <person name="Daum C."/>
            <person name="Ezra D."/>
            <person name="Gonzalez J."/>
            <person name="Henrissat B."/>
            <person name="Kuo A."/>
            <person name="Liang C."/>
            <person name="Lipzen A."/>
            <person name="Lutzoni F."/>
            <person name="Magnuson J."/>
            <person name="Mondo S."/>
            <person name="Nolan M."/>
            <person name="Ohm R."/>
            <person name="Pangilinan J."/>
            <person name="Park H.-J."/>
            <person name="Ramirez L."/>
            <person name="Alfaro M."/>
            <person name="Sun H."/>
            <person name="Tritt A."/>
            <person name="Yoshinaga Y."/>
            <person name="Zwiers L.-H."/>
            <person name="Turgeon B."/>
            <person name="Goodwin S."/>
            <person name="Spatafora J."/>
            <person name="Crous P."/>
            <person name="Grigoriev I."/>
        </authorList>
    </citation>
    <scope>NUCLEOTIDE SEQUENCE</scope>
    <source>
        <strain evidence="2">CBS 207.26</strain>
    </source>
</reference>
<dbReference type="OrthoDB" id="4284758at2759"/>
<evidence type="ECO:0000256" key="1">
    <source>
        <dbReference type="SAM" id="SignalP"/>
    </source>
</evidence>
<accession>A0A6A6E8V9</accession>
<dbReference type="AlphaFoldDB" id="A0A6A6E8V9"/>
<dbReference type="Proteomes" id="UP000800200">
    <property type="component" value="Unassembled WGS sequence"/>
</dbReference>
<name>A0A6A6E8V9_9PEZI</name>
<dbReference type="EMBL" id="ML994627">
    <property type="protein sequence ID" value="KAF2187465.1"/>
    <property type="molecule type" value="Genomic_DNA"/>
</dbReference>
<keyword evidence="3" id="KW-1185">Reference proteome</keyword>
<evidence type="ECO:0000313" key="2">
    <source>
        <dbReference type="EMBL" id="KAF2187465.1"/>
    </source>
</evidence>